<evidence type="ECO:0000256" key="5">
    <source>
        <dbReference type="ARBA" id="ARBA00023242"/>
    </source>
</evidence>
<evidence type="ECO:0000256" key="6">
    <source>
        <dbReference type="SAM" id="MobiDB-lite"/>
    </source>
</evidence>
<dbReference type="Gene3D" id="3.30.40.10">
    <property type="entry name" value="Zinc/RING finger domain, C3HC4 (zinc finger)"/>
    <property type="match status" value="2"/>
</dbReference>
<keyword evidence="5" id="KW-0539">Nucleus</keyword>
<evidence type="ECO:0000256" key="4">
    <source>
        <dbReference type="ARBA" id="ARBA00022833"/>
    </source>
</evidence>
<proteinExistence type="predicted"/>
<keyword evidence="9" id="KW-1185">Reference proteome</keyword>
<evidence type="ECO:0000313" key="8">
    <source>
        <dbReference type="EMBL" id="CAA3017310.1"/>
    </source>
</evidence>
<comment type="caution">
    <text evidence="8">The sequence shown here is derived from an EMBL/GenBank/DDBJ whole genome shotgun (WGS) entry which is preliminary data.</text>
</comment>
<dbReference type="AlphaFoldDB" id="A0A8S0UHJ4"/>
<dbReference type="Gramene" id="OE9A121779T7">
    <property type="protein sequence ID" value="OE9A121779C7"/>
    <property type="gene ID" value="OE9A121779"/>
</dbReference>
<evidence type="ECO:0000256" key="3">
    <source>
        <dbReference type="ARBA" id="ARBA00022771"/>
    </source>
</evidence>
<dbReference type="PANTHER" id="PTHR46235">
    <property type="entry name" value="PHD FINGER-CONTAINING PROTEIN DDB_G0268158"/>
    <property type="match status" value="1"/>
</dbReference>
<reference evidence="8 9" key="1">
    <citation type="submission" date="2019-12" db="EMBL/GenBank/DDBJ databases">
        <authorList>
            <person name="Alioto T."/>
            <person name="Alioto T."/>
            <person name="Gomez Garrido J."/>
        </authorList>
    </citation>
    <scope>NUCLEOTIDE SEQUENCE [LARGE SCALE GENOMIC DNA]</scope>
</reference>
<dbReference type="InterPro" id="IPR013083">
    <property type="entry name" value="Znf_RING/FYVE/PHD"/>
</dbReference>
<dbReference type="InterPro" id="IPR058939">
    <property type="entry name" value="Mtase_EDM2"/>
</dbReference>
<evidence type="ECO:0000259" key="7">
    <source>
        <dbReference type="SMART" id="SM00249"/>
    </source>
</evidence>
<dbReference type="InterPro" id="IPR001965">
    <property type="entry name" value="Znf_PHD"/>
</dbReference>
<sequence length="959" mass="108076">MASSDDEGEALPRSVSVYEFEVGKNEPVSFAELPVQWKNGETPDGKQKQIFLRGSFDKGLQKIYKQVIAWKFDLLNEKPEISVLTKENYWIRLVNPRKAFENIIRTILITVHCLHFVKRNPGTSHKALWEHLVKVFSLFEPRPSENDLIDHISLIGEAVKRDATLAKSKLLLTFLKEKPSRKAFSEDFGTTSKLDFIVDDDMIGENEDDMSGEEDNCFDTVCAICDNGGNILCCEGKCIRSFHPTIEDGADSKCSSLGYTNAELKAMKNIDFYCKNCEYKLHQCFVCGELGSSDELSGAEVFRCVNGACGHFYHPRCVAKLLHEGNAAAAEELQGKIAAGEQFVCPLHKCHVCKELEVKSEPALCFAVCRRCPRAYHRKCLPSEIALKDEDENIVQRAWEGLIPNRTLIYCLEHDIDEDLATPVRNHIKFPDSEQKDKKKQPLEAYGKQKVVSKKKSFALEDAAGKKSAAKLSEVVGNLSSAVKQSFLPQKRGDKLSGQLSFKKQKVALNNSCPEKQNESTIGTEDMISLGEQLFARYSDSTKAGQVARGDGEQELSQRIKPKGTNCLLNLDADAKKRILAMMKDASSSLTLEEIEDKHKAPSTHVHSSKYVVDKHVTLGKVEGSVEAVRAALKKMEGGCVTDAKSVCGTDLLYQVMKWKNKLKVYLSPFLYGMRYTSYGRHFTKLNKLKEIVDILHWYVKDGDMIVDFCCGSNDFSCLMKKKLDEMGKSCSYRNYDIVQTKNNFNFEKRDWMEVQPNELPPGSNLIMGLNPPFGVHASLANKFISKALEFKPKLLILIYRLKSEEPYPSLTSRRSHTPENRSDIHGYRSYGMEEKYERDVNIQSNVNIPRRRDVPHHWTQNYTSNLDPGYRPSYGLVPSSNPTYGGVNTSAMQRYAPRLDELNHTRMNHVGSRLPLPDTSGVFHPPVPRHGFQAGSFGFAPGPHRPFPKQNSSGWLNE</sequence>
<feature type="compositionally biased region" description="Polar residues" evidence="6">
    <location>
        <begin position="950"/>
        <end position="959"/>
    </location>
</feature>
<dbReference type="GO" id="GO:0008270">
    <property type="term" value="F:zinc ion binding"/>
    <property type="evidence" value="ECO:0007669"/>
    <property type="project" value="UniProtKB-KW"/>
</dbReference>
<keyword evidence="3" id="KW-0863">Zinc-finger</keyword>
<name>A0A8S0UHJ4_OLEEU</name>
<protein>
    <submittedName>
        <fullName evidence="8">ENHANCED DOWNY MILDEW 2</fullName>
    </submittedName>
</protein>
<keyword evidence="2" id="KW-0479">Metal-binding</keyword>
<evidence type="ECO:0000256" key="2">
    <source>
        <dbReference type="ARBA" id="ARBA00022723"/>
    </source>
</evidence>
<feature type="domain" description="Zinc finger PHD-type" evidence="7">
    <location>
        <begin position="350"/>
        <end position="415"/>
    </location>
</feature>
<dbReference type="CDD" id="cd15565">
    <property type="entry name" value="PHD2_NSD"/>
    <property type="match status" value="1"/>
</dbReference>
<dbReference type="Proteomes" id="UP000594638">
    <property type="component" value="Unassembled WGS sequence"/>
</dbReference>
<dbReference type="InterPro" id="IPR022702">
    <property type="entry name" value="Cytosine_MeTrfase1_RFD"/>
</dbReference>
<accession>A0A8S0UHJ4</accession>
<dbReference type="Pfam" id="PF26055">
    <property type="entry name" value="Mtase_EDM2"/>
    <property type="match status" value="1"/>
</dbReference>
<dbReference type="Pfam" id="PF22908">
    <property type="entry name" value="PHD_NSD"/>
    <property type="match status" value="1"/>
</dbReference>
<dbReference type="OrthoDB" id="21264at2759"/>
<evidence type="ECO:0000313" key="9">
    <source>
        <dbReference type="Proteomes" id="UP000594638"/>
    </source>
</evidence>
<dbReference type="SMART" id="SM00249">
    <property type="entry name" value="PHD"/>
    <property type="match status" value="3"/>
</dbReference>
<dbReference type="EMBL" id="CACTIH010007694">
    <property type="protein sequence ID" value="CAA3017310.1"/>
    <property type="molecule type" value="Genomic_DNA"/>
</dbReference>
<dbReference type="Pfam" id="PF12047">
    <property type="entry name" value="DNMT1-RFD"/>
    <property type="match status" value="1"/>
</dbReference>
<dbReference type="GO" id="GO:0005634">
    <property type="term" value="C:nucleus"/>
    <property type="evidence" value="ECO:0007669"/>
    <property type="project" value="UniProtKB-SubCell"/>
</dbReference>
<feature type="domain" description="Zinc finger PHD-type" evidence="7">
    <location>
        <begin position="221"/>
        <end position="278"/>
    </location>
</feature>
<feature type="region of interest" description="Disordered" evidence="6">
    <location>
        <begin position="935"/>
        <end position="959"/>
    </location>
</feature>
<dbReference type="PANTHER" id="PTHR46235:SF3">
    <property type="entry name" value="PHD FINGER-CONTAINING PROTEIN DDB_G0268158"/>
    <property type="match status" value="1"/>
</dbReference>
<comment type="subcellular location">
    <subcellularLocation>
        <location evidence="1">Nucleus</location>
    </subcellularLocation>
</comment>
<dbReference type="InterPro" id="IPR055198">
    <property type="entry name" value="NSD_PHD"/>
</dbReference>
<keyword evidence="4" id="KW-0862">Zinc</keyword>
<organism evidence="8 9">
    <name type="scientific">Olea europaea subsp. europaea</name>
    <dbReference type="NCBI Taxonomy" id="158383"/>
    <lineage>
        <taxon>Eukaryota</taxon>
        <taxon>Viridiplantae</taxon>
        <taxon>Streptophyta</taxon>
        <taxon>Embryophyta</taxon>
        <taxon>Tracheophyta</taxon>
        <taxon>Spermatophyta</taxon>
        <taxon>Magnoliopsida</taxon>
        <taxon>eudicotyledons</taxon>
        <taxon>Gunneridae</taxon>
        <taxon>Pentapetalae</taxon>
        <taxon>asterids</taxon>
        <taxon>lamiids</taxon>
        <taxon>Lamiales</taxon>
        <taxon>Oleaceae</taxon>
        <taxon>Oleeae</taxon>
        <taxon>Olea</taxon>
    </lineage>
</organism>
<gene>
    <name evidence="8" type="ORF">OLEA9_A121779</name>
</gene>
<feature type="domain" description="Zinc finger PHD-type" evidence="7">
    <location>
        <begin position="283"/>
        <end position="349"/>
    </location>
</feature>
<evidence type="ECO:0000256" key="1">
    <source>
        <dbReference type="ARBA" id="ARBA00004123"/>
    </source>
</evidence>